<dbReference type="OrthoDB" id="1045822at2759"/>
<protein>
    <recommendedName>
        <fullName evidence="3">PLAC8-domain-containing protein</fullName>
    </recommendedName>
</protein>
<keyword evidence="2" id="KW-1185">Reference proteome</keyword>
<dbReference type="STRING" id="685588.A0A067SK12"/>
<sequence>MAHIQPTANPGMALSGGNRNVKNLPVSVDGREWSEGLFGCFGDVGTCILACFCPCVVYNNVRHRYTRLTATGSSNPHRTEHGGVCSPSCMTHALISLCCFSPVLQAWQRKSIRAHYNIKGGDAEDCCTALCCGPCELTQESRELELEERSLGLSSDYRGEAYVMLASEAR</sequence>
<organism evidence="1 2">
    <name type="scientific">Galerina marginata (strain CBS 339.88)</name>
    <dbReference type="NCBI Taxonomy" id="685588"/>
    <lineage>
        <taxon>Eukaryota</taxon>
        <taxon>Fungi</taxon>
        <taxon>Dikarya</taxon>
        <taxon>Basidiomycota</taxon>
        <taxon>Agaricomycotina</taxon>
        <taxon>Agaricomycetes</taxon>
        <taxon>Agaricomycetidae</taxon>
        <taxon>Agaricales</taxon>
        <taxon>Agaricineae</taxon>
        <taxon>Strophariaceae</taxon>
        <taxon>Galerina</taxon>
    </lineage>
</organism>
<proteinExistence type="predicted"/>
<dbReference type="Proteomes" id="UP000027222">
    <property type="component" value="Unassembled WGS sequence"/>
</dbReference>
<name>A0A067SK12_GALM3</name>
<dbReference type="AlphaFoldDB" id="A0A067SK12"/>
<dbReference type="NCBIfam" id="TIGR01571">
    <property type="entry name" value="A_thal_Cys_rich"/>
    <property type="match status" value="1"/>
</dbReference>
<accession>A0A067SK12</accession>
<reference evidence="2" key="1">
    <citation type="journal article" date="2014" name="Proc. Natl. Acad. Sci. U.S.A.">
        <title>Extensive sampling of basidiomycete genomes demonstrates inadequacy of the white-rot/brown-rot paradigm for wood decay fungi.</title>
        <authorList>
            <person name="Riley R."/>
            <person name="Salamov A.A."/>
            <person name="Brown D.W."/>
            <person name="Nagy L.G."/>
            <person name="Floudas D."/>
            <person name="Held B.W."/>
            <person name="Levasseur A."/>
            <person name="Lombard V."/>
            <person name="Morin E."/>
            <person name="Otillar R."/>
            <person name="Lindquist E.A."/>
            <person name="Sun H."/>
            <person name="LaButti K.M."/>
            <person name="Schmutz J."/>
            <person name="Jabbour D."/>
            <person name="Luo H."/>
            <person name="Baker S.E."/>
            <person name="Pisabarro A.G."/>
            <person name="Walton J.D."/>
            <person name="Blanchette R.A."/>
            <person name="Henrissat B."/>
            <person name="Martin F."/>
            <person name="Cullen D."/>
            <person name="Hibbett D.S."/>
            <person name="Grigoriev I.V."/>
        </authorList>
    </citation>
    <scope>NUCLEOTIDE SEQUENCE [LARGE SCALE GENOMIC DNA]</scope>
    <source>
        <strain evidence="2">CBS 339.88</strain>
    </source>
</reference>
<dbReference type="HOGENOM" id="CLU_083147_6_0_1"/>
<evidence type="ECO:0000313" key="1">
    <source>
        <dbReference type="EMBL" id="KDR71290.1"/>
    </source>
</evidence>
<dbReference type="EMBL" id="KL142393">
    <property type="protein sequence ID" value="KDR71290.1"/>
    <property type="molecule type" value="Genomic_DNA"/>
</dbReference>
<dbReference type="InterPro" id="IPR006461">
    <property type="entry name" value="PLAC_motif_containing"/>
</dbReference>
<dbReference type="PANTHER" id="PTHR15907">
    <property type="entry name" value="DUF614 FAMILY PROTEIN-RELATED"/>
    <property type="match status" value="1"/>
</dbReference>
<gene>
    <name evidence="1" type="ORF">GALMADRAFT_127188</name>
</gene>
<evidence type="ECO:0000313" key="2">
    <source>
        <dbReference type="Proteomes" id="UP000027222"/>
    </source>
</evidence>
<evidence type="ECO:0008006" key="3">
    <source>
        <dbReference type="Google" id="ProtNLM"/>
    </source>
</evidence>
<dbReference type="Pfam" id="PF04749">
    <property type="entry name" value="PLAC8"/>
    <property type="match status" value="1"/>
</dbReference>